<dbReference type="EMBL" id="CP063362">
    <property type="protein sequence ID" value="QRG08639.1"/>
    <property type="molecule type" value="Genomic_DNA"/>
</dbReference>
<dbReference type="Gene3D" id="2.40.110.10">
    <property type="entry name" value="Butyryl-CoA Dehydrogenase, subunit A, domain 2"/>
    <property type="match status" value="1"/>
</dbReference>
<keyword evidence="3 10" id="KW-0285">Flavoprotein</keyword>
<comment type="similarity">
    <text evidence="2 10">Belongs to the acyl-CoA dehydrogenase family.</text>
</comment>
<proteinExistence type="inferred from homology"/>
<keyword evidence="15" id="KW-1185">Reference proteome</keyword>
<dbReference type="FunFam" id="2.40.110.10:FF:000002">
    <property type="entry name" value="Acyl-CoA dehydrogenase fadE12"/>
    <property type="match status" value="1"/>
</dbReference>
<dbReference type="EC" id="3.13.1.4" evidence="7"/>
<evidence type="ECO:0000256" key="8">
    <source>
        <dbReference type="ARBA" id="ARBA00068311"/>
    </source>
</evidence>
<dbReference type="InterPro" id="IPR036250">
    <property type="entry name" value="AcylCo_DH-like_C"/>
</dbReference>
<evidence type="ECO:0000259" key="12">
    <source>
        <dbReference type="Pfam" id="PF02770"/>
    </source>
</evidence>
<keyword evidence="5 10" id="KW-0560">Oxidoreductase</keyword>
<evidence type="ECO:0000256" key="6">
    <source>
        <dbReference type="ARBA" id="ARBA00052938"/>
    </source>
</evidence>
<dbReference type="Gene3D" id="1.20.140.10">
    <property type="entry name" value="Butyryl-CoA Dehydrogenase, subunit A, domain 3"/>
    <property type="match status" value="1"/>
</dbReference>
<evidence type="ECO:0000256" key="5">
    <source>
        <dbReference type="ARBA" id="ARBA00023002"/>
    </source>
</evidence>
<dbReference type="AlphaFoldDB" id="A0A974PRX3"/>
<dbReference type="Pfam" id="PF00441">
    <property type="entry name" value="Acyl-CoA_dh_1"/>
    <property type="match status" value="1"/>
</dbReference>
<evidence type="ECO:0000259" key="13">
    <source>
        <dbReference type="Pfam" id="PF02771"/>
    </source>
</evidence>
<dbReference type="Proteomes" id="UP000596427">
    <property type="component" value="Chromosome"/>
</dbReference>
<evidence type="ECO:0000256" key="7">
    <source>
        <dbReference type="ARBA" id="ARBA00066461"/>
    </source>
</evidence>
<comment type="cofactor">
    <cofactor evidence="1 10">
        <name>FAD</name>
        <dbReference type="ChEBI" id="CHEBI:57692"/>
    </cofactor>
</comment>
<dbReference type="PIRSF" id="PIRSF016578">
    <property type="entry name" value="HsaA"/>
    <property type="match status" value="1"/>
</dbReference>
<evidence type="ECO:0000256" key="9">
    <source>
        <dbReference type="ARBA" id="ARBA00075603"/>
    </source>
</evidence>
<organism evidence="14 15">
    <name type="scientific">Xanthobacter dioxanivorans</name>
    <dbReference type="NCBI Taxonomy" id="2528964"/>
    <lineage>
        <taxon>Bacteria</taxon>
        <taxon>Pseudomonadati</taxon>
        <taxon>Pseudomonadota</taxon>
        <taxon>Alphaproteobacteria</taxon>
        <taxon>Hyphomicrobiales</taxon>
        <taxon>Xanthobacteraceae</taxon>
        <taxon>Xanthobacter</taxon>
    </lineage>
</organism>
<dbReference type="PANTHER" id="PTHR43884:SF12">
    <property type="entry name" value="ISOVALERYL-COA DEHYDROGENASE, MITOCHONDRIAL-RELATED"/>
    <property type="match status" value="1"/>
</dbReference>
<dbReference type="InterPro" id="IPR009100">
    <property type="entry name" value="AcylCoA_DH/oxidase_NM_dom_sf"/>
</dbReference>
<accession>A0A974PRX3</accession>
<dbReference type="InterPro" id="IPR009075">
    <property type="entry name" value="AcylCo_DH/oxidase_C"/>
</dbReference>
<name>A0A974PRX3_9HYPH</name>
<dbReference type="GO" id="GO:0050660">
    <property type="term" value="F:flavin adenine dinucleotide binding"/>
    <property type="evidence" value="ECO:0007669"/>
    <property type="project" value="InterPro"/>
</dbReference>
<evidence type="ECO:0000256" key="2">
    <source>
        <dbReference type="ARBA" id="ARBA00009347"/>
    </source>
</evidence>
<dbReference type="FunFam" id="1.10.540.10:FF:000002">
    <property type="entry name" value="Acyl-CoA dehydrogenase FadE19"/>
    <property type="match status" value="1"/>
</dbReference>
<evidence type="ECO:0000256" key="3">
    <source>
        <dbReference type="ARBA" id="ARBA00022630"/>
    </source>
</evidence>
<evidence type="ECO:0000259" key="11">
    <source>
        <dbReference type="Pfam" id="PF00441"/>
    </source>
</evidence>
<dbReference type="GO" id="GO:0003995">
    <property type="term" value="F:acyl-CoA dehydrogenase activity"/>
    <property type="evidence" value="ECO:0007669"/>
    <property type="project" value="InterPro"/>
</dbReference>
<evidence type="ECO:0000256" key="10">
    <source>
        <dbReference type="RuleBase" id="RU362125"/>
    </source>
</evidence>
<evidence type="ECO:0000313" key="15">
    <source>
        <dbReference type="Proteomes" id="UP000596427"/>
    </source>
</evidence>
<dbReference type="InterPro" id="IPR046373">
    <property type="entry name" value="Acyl-CoA_Oxase/DH_mid-dom_sf"/>
</dbReference>
<dbReference type="Gene3D" id="1.10.540.10">
    <property type="entry name" value="Acyl-CoA dehydrogenase/oxidase, N-terminal domain"/>
    <property type="match status" value="1"/>
</dbReference>
<reference evidence="14 15" key="1">
    <citation type="submission" date="2020-10" db="EMBL/GenBank/DDBJ databases">
        <title>Degradation of 1,4-Dioxane by Xanthobacter sp. YN2, via a Novel Group-2 Soluble Di-Iron Monooxygenase.</title>
        <authorList>
            <person name="Ma F."/>
            <person name="Wang Y."/>
            <person name="Yang J."/>
            <person name="Guo H."/>
            <person name="Su D."/>
            <person name="Yu L."/>
        </authorList>
    </citation>
    <scope>NUCLEOTIDE SEQUENCE [LARGE SCALE GENOMIC DNA]</scope>
    <source>
        <strain evidence="14 15">YN2</strain>
    </source>
</reference>
<dbReference type="PROSITE" id="PS00073">
    <property type="entry name" value="ACYL_COA_DH_2"/>
    <property type="match status" value="1"/>
</dbReference>
<comment type="catalytic activity">
    <reaction evidence="6">
        <text>3-sulfinopropanoyl-CoA + H2O = propanoyl-CoA + sulfite + H(+)</text>
        <dbReference type="Rhea" id="RHEA:41624"/>
        <dbReference type="ChEBI" id="CHEBI:15377"/>
        <dbReference type="ChEBI" id="CHEBI:15378"/>
        <dbReference type="ChEBI" id="CHEBI:17359"/>
        <dbReference type="ChEBI" id="CHEBI:57392"/>
        <dbReference type="ChEBI" id="CHEBI:78349"/>
        <dbReference type="EC" id="3.13.1.4"/>
    </reaction>
    <physiologicalReaction direction="left-to-right" evidence="6">
        <dbReference type="Rhea" id="RHEA:41625"/>
    </physiologicalReaction>
</comment>
<dbReference type="KEGG" id="xdi:EZH22_10325"/>
<dbReference type="InterPro" id="IPR006091">
    <property type="entry name" value="Acyl-CoA_Oxase/DH_mid-dom"/>
</dbReference>
<feature type="domain" description="Acyl-CoA dehydrogenase/oxidase N-terminal" evidence="13">
    <location>
        <begin position="8"/>
        <end position="120"/>
    </location>
</feature>
<dbReference type="SUPFAM" id="SSF56645">
    <property type="entry name" value="Acyl-CoA dehydrogenase NM domain-like"/>
    <property type="match status" value="1"/>
</dbReference>
<dbReference type="Pfam" id="PF02771">
    <property type="entry name" value="Acyl-CoA_dh_N"/>
    <property type="match status" value="1"/>
</dbReference>
<evidence type="ECO:0000256" key="1">
    <source>
        <dbReference type="ARBA" id="ARBA00001974"/>
    </source>
</evidence>
<dbReference type="InterPro" id="IPR013786">
    <property type="entry name" value="AcylCoA_DH/ox_N"/>
</dbReference>
<dbReference type="FunFam" id="1.20.140.10:FF:000004">
    <property type="entry name" value="Acyl-CoA dehydrogenase FadE25"/>
    <property type="match status" value="1"/>
</dbReference>
<dbReference type="InterPro" id="IPR006089">
    <property type="entry name" value="Acyl-CoA_DH_CS"/>
</dbReference>
<protein>
    <recommendedName>
        <fullName evidence="8">3-sulfinopropanoyl-CoA desulfinase</fullName>
        <ecNumber evidence="7">3.13.1.4</ecNumber>
    </recommendedName>
    <alternativeName>
        <fullName evidence="9">3-sulfinopropionyl coenzyme A desulfinase</fullName>
    </alternativeName>
</protein>
<dbReference type="SUPFAM" id="SSF47203">
    <property type="entry name" value="Acyl-CoA dehydrogenase C-terminal domain-like"/>
    <property type="match status" value="1"/>
</dbReference>
<dbReference type="InterPro" id="IPR037069">
    <property type="entry name" value="AcylCoA_DH/ox_N_sf"/>
</dbReference>
<feature type="domain" description="Acyl-CoA dehydrogenase/oxidase C-terminal" evidence="11">
    <location>
        <begin position="230"/>
        <end position="382"/>
    </location>
</feature>
<dbReference type="PANTHER" id="PTHR43884">
    <property type="entry name" value="ACYL-COA DEHYDROGENASE"/>
    <property type="match status" value="1"/>
</dbReference>
<evidence type="ECO:0000313" key="14">
    <source>
        <dbReference type="EMBL" id="QRG08639.1"/>
    </source>
</evidence>
<gene>
    <name evidence="14" type="ORF">EZH22_10325</name>
</gene>
<dbReference type="Pfam" id="PF02770">
    <property type="entry name" value="Acyl-CoA_dh_M"/>
    <property type="match status" value="1"/>
</dbReference>
<keyword evidence="4 10" id="KW-0274">FAD</keyword>
<evidence type="ECO:0000256" key="4">
    <source>
        <dbReference type="ARBA" id="ARBA00022827"/>
    </source>
</evidence>
<sequence>MYAPFDESEEMSMFRDTVRRFAENEVAPVADKIDREDKIPETLVARMGELGLLQIAVPEEFGGPGGNIEMTCIAKEEVARHSAAASHYVGATSIAMALPIAAFGTPAQKARYLPEVATGKVVSAIALTEPQTGSDVSGIKTTARRDGDDYIIRGQKIYITKAAKANYILTFARTSEDPYKGISSFIVPTTTPGIEIAKGAEKLGLRGIDNNTVFYDDVRVPAENMLGEEGRGFLNAMTVLNFNRPTVGAAAVGVAQGALDAAIAYAKERIQFGRPIADFQAIQHLLAEMALQIQAARGLVRDAARVSDARGDMKKIATMSSMAKTFASDVCMKVTIDAVQVFGGAGFFKDHPVERMMRDAKIFQIYEGTNQIQRNIIAKNILA</sequence>
<feature type="domain" description="Acyl-CoA oxidase/dehydrogenase middle" evidence="12">
    <location>
        <begin position="124"/>
        <end position="218"/>
    </location>
</feature>